<keyword evidence="1" id="KW-0812">Transmembrane</keyword>
<evidence type="ECO:0000256" key="1">
    <source>
        <dbReference type="SAM" id="Phobius"/>
    </source>
</evidence>
<dbReference type="Proteomes" id="UP000030351">
    <property type="component" value="Unassembled WGS sequence"/>
</dbReference>
<gene>
    <name evidence="2" type="ORF">NG99_25565</name>
</gene>
<accession>A0A0A3YI30</accession>
<protein>
    <recommendedName>
        <fullName evidence="4">DUF2509 domain-containing protein</fullName>
    </recommendedName>
</protein>
<dbReference type="InterPro" id="IPR019652">
    <property type="entry name" value="DUF2509"/>
</dbReference>
<proteinExistence type="predicted"/>
<dbReference type="OrthoDB" id="7059963at2"/>
<dbReference type="AlphaFoldDB" id="A0A0A3YI30"/>
<organism evidence="2 3">
    <name type="scientific">Erwinia typographi</name>
    <dbReference type="NCBI Taxonomy" id="371042"/>
    <lineage>
        <taxon>Bacteria</taxon>
        <taxon>Pseudomonadati</taxon>
        <taxon>Pseudomonadota</taxon>
        <taxon>Gammaproteobacteria</taxon>
        <taxon>Enterobacterales</taxon>
        <taxon>Erwiniaceae</taxon>
        <taxon>Erwinia</taxon>
    </lineage>
</organism>
<dbReference type="RefSeq" id="WP_034899312.1">
    <property type="nucleotide sequence ID" value="NZ_JRUQ01000097.1"/>
</dbReference>
<sequence>MTRRHGQQQGGGALTVVILLLALSAALLNATRRQLDAGLSRVADERQFMLQTTLAMSALSWGARQSWPSGAGWQCLQDADGGWRSCLGAAEEERELLRGDSGADSVALYQWVSERGPQGQVSALPHGWLDYCPLSEEARCDPDEATAGL</sequence>
<evidence type="ECO:0000313" key="2">
    <source>
        <dbReference type="EMBL" id="KGT86422.1"/>
    </source>
</evidence>
<dbReference type="STRING" id="371042.NG99_25565"/>
<feature type="transmembrane region" description="Helical" evidence="1">
    <location>
        <begin position="12"/>
        <end position="31"/>
    </location>
</feature>
<dbReference type="EMBL" id="JRUQ01000097">
    <property type="protein sequence ID" value="KGT86422.1"/>
    <property type="molecule type" value="Genomic_DNA"/>
</dbReference>
<keyword evidence="1" id="KW-0472">Membrane</keyword>
<name>A0A0A3YI30_9GAMM</name>
<dbReference type="Pfam" id="PF10713">
    <property type="entry name" value="DUF2509"/>
    <property type="match status" value="1"/>
</dbReference>
<comment type="caution">
    <text evidence="2">The sequence shown here is derived from an EMBL/GenBank/DDBJ whole genome shotgun (WGS) entry which is preliminary data.</text>
</comment>
<evidence type="ECO:0000313" key="3">
    <source>
        <dbReference type="Proteomes" id="UP000030351"/>
    </source>
</evidence>
<keyword evidence="3" id="KW-1185">Reference proteome</keyword>
<evidence type="ECO:0008006" key="4">
    <source>
        <dbReference type="Google" id="ProtNLM"/>
    </source>
</evidence>
<reference evidence="2 3" key="1">
    <citation type="submission" date="2014-10" db="EMBL/GenBank/DDBJ databases">
        <title>Genome sequence of Erwinia typographi M043b.</title>
        <authorList>
            <person name="Chan K.-G."/>
            <person name="Tan W.-S."/>
        </authorList>
    </citation>
    <scope>NUCLEOTIDE SEQUENCE [LARGE SCALE GENOMIC DNA]</scope>
    <source>
        <strain evidence="2 3">M043b</strain>
    </source>
</reference>
<keyword evidence="1" id="KW-1133">Transmembrane helix</keyword>
<dbReference type="eggNOG" id="ENOG5032ZF5">
    <property type="taxonomic scope" value="Bacteria"/>
</dbReference>